<gene>
    <name evidence="3" type="ORF">VVR64_07485</name>
</gene>
<keyword evidence="2" id="KW-0472">Membrane</keyword>
<organism evidence="3 4">
    <name type="scientific">Corynebacterium xerosis</name>
    <dbReference type="NCBI Taxonomy" id="1725"/>
    <lineage>
        <taxon>Bacteria</taxon>
        <taxon>Bacillati</taxon>
        <taxon>Actinomycetota</taxon>
        <taxon>Actinomycetes</taxon>
        <taxon>Mycobacteriales</taxon>
        <taxon>Corynebacteriaceae</taxon>
        <taxon>Corynebacterium</taxon>
    </lineage>
</organism>
<feature type="transmembrane region" description="Helical" evidence="2">
    <location>
        <begin position="127"/>
        <end position="149"/>
    </location>
</feature>
<feature type="transmembrane region" description="Helical" evidence="2">
    <location>
        <begin position="216"/>
        <end position="233"/>
    </location>
</feature>
<evidence type="ECO:0000313" key="4">
    <source>
        <dbReference type="Proteomes" id="UP001558353"/>
    </source>
</evidence>
<feature type="transmembrane region" description="Helical" evidence="2">
    <location>
        <begin position="406"/>
        <end position="425"/>
    </location>
</feature>
<protein>
    <submittedName>
        <fullName evidence="3">Benzoate/H(+) symporter BenE family transporter</fullName>
    </submittedName>
</protein>
<feature type="transmembrane region" description="Helical" evidence="2">
    <location>
        <begin position="85"/>
        <end position="107"/>
    </location>
</feature>
<proteinExistence type="predicted"/>
<evidence type="ECO:0000256" key="1">
    <source>
        <dbReference type="SAM" id="MobiDB-lite"/>
    </source>
</evidence>
<keyword evidence="2" id="KW-0812">Transmembrane</keyword>
<sequence length="436" mass="44320">MNTTTTSDAPTQAPTAKRRRPKALLALEPSTATRPGIRTILSDMTATSVGNAFVALLFAASGPVAVILAAAAAANGGEGLSGDLVSSWIFGVFLGNGLLTIVMSWWYKSPQAYFWTIPGTVIAGDALSHLSFAEVLGAYVLTGMLIIFLGWTGLVARVMDALPPQVAMAMVAGIFLRFGLELIDASLADPMIAIPMILIFVALSTIPAAAKFAPPVALAAGIGTATALIFGRLADGALDGGIVAAPVLTMPTFSWAATIELVIPLAITVVVVQNGQGVAVLRAAGHHPPTNVAATASGVATIPLAFLGSTPTCLTGPTNALLVAEGHKRNHYAAAIACGVMSIGVGLIAPAFTGFILAMPAAFIATLAGVAMFTPLKNAFLAGFSGGASAGALTCFLVTFSELSLLGISAPFWGLVFGVAVTKLLDRTPQSPPKGR</sequence>
<feature type="transmembrane region" description="Helical" evidence="2">
    <location>
        <begin position="52"/>
        <end position="73"/>
    </location>
</feature>
<feature type="transmembrane region" description="Helical" evidence="2">
    <location>
        <begin position="380"/>
        <end position="400"/>
    </location>
</feature>
<evidence type="ECO:0000256" key="2">
    <source>
        <dbReference type="SAM" id="Phobius"/>
    </source>
</evidence>
<evidence type="ECO:0000313" key="3">
    <source>
        <dbReference type="EMBL" id="MEX3528905.1"/>
    </source>
</evidence>
<dbReference type="EMBL" id="JAYWMA010000007">
    <property type="protein sequence ID" value="MEX3528905.1"/>
    <property type="molecule type" value="Genomic_DNA"/>
</dbReference>
<feature type="transmembrane region" description="Helical" evidence="2">
    <location>
        <begin position="253"/>
        <end position="272"/>
    </location>
</feature>
<dbReference type="PANTHER" id="PTHR30199">
    <property type="entry name" value="MFS FAMILY TRANSPORTER, PREDICTED SUBSTRATE BENZOATE"/>
    <property type="match status" value="1"/>
</dbReference>
<dbReference type="Proteomes" id="UP001558353">
    <property type="component" value="Unassembled WGS sequence"/>
</dbReference>
<dbReference type="Pfam" id="PF03594">
    <property type="entry name" value="BenE"/>
    <property type="match status" value="1"/>
</dbReference>
<feature type="compositionally biased region" description="Polar residues" evidence="1">
    <location>
        <begin position="1"/>
        <end position="14"/>
    </location>
</feature>
<comment type="caution">
    <text evidence="3">The sequence shown here is derived from an EMBL/GenBank/DDBJ whole genome shotgun (WGS) entry which is preliminary data.</text>
</comment>
<name>A0ABV3UUM6_9CORY</name>
<dbReference type="InterPro" id="IPR004711">
    <property type="entry name" value="Benzoate_Transporter"/>
</dbReference>
<reference evidence="3 4" key="1">
    <citation type="journal article" date="2024" name="Fungal Genet. Biol.">
        <title>The porcine skin microbiome exhibits broad fungal antagonism.</title>
        <authorList>
            <person name="De La Cruz K.F."/>
            <person name="Townsend E.C."/>
            <person name="Alex Cheong J.Z."/>
            <person name="Salamzade R."/>
            <person name="Liu A."/>
            <person name="Sandstrom S."/>
            <person name="Davila E."/>
            <person name="Huang L."/>
            <person name="Xu K.H."/>
            <person name="Wu S.Y."/>
            <person name="Meudt J.J."/>
            <person name="Shanmuganayagam D."/>
            <person name="Gibson A.L.F."/>
            <person name="Kalan L.R."/>
        </authorList>
    </citation>
    <scope>NUCLEOTIDE SEQUENCE [LARGE SCALE GENOMIC DNA]</scope>
    <source>
        <strain evidence="3 4">LK2569</strain>
    </source>
</reference>
<dbReference type="RefSeq" id="WP_368522532.1">
    <property type="nucleotide sequence ID" value="NZ_JAYWMA010000007.1"/>
</dbReference>
<feature type="region of interest" description="Disordered" evidence="1">
    <location>
        <begin position="1"/>
        <end position="20"/>
    </location>
</feature>
<keyword evidence="4" id="KW-1185">Reference proteome</keyword>
<keyword evidence="2" id="KW-1133">Transmembrane helix</keyword>
<accession>A0ABV3UUM6</accession>
<dbReference type="PANTHER" id="PTHR30199:SF0">
    <property type="entry name" value="INNER MEMBRANE PROTEIN YDCO"/>
    <property type="match status" value="1"/>
</dbReference>
<feature type="transmembrane region" description="Helical" evidence="2">
    <location>
        <begin position="192"/>
        <end position="209"/>
    </location>
</feature>